<reference evidence="1 2" key="1">
    <citation type="submission" date="2015-09" db="EMBL/GenBank/DDBJ databases">
        <title>Draft genome of the parasitic nematode Teladorsagia circumcincta isolate WARC Sus (inbred).</title>
        <authorList>
            <person name="Mitreva M."/>
        </authorList>
    </citation>
    <scope>NUCLEOTIDE SEQUENCE [LARGE SCALE GENOMIC DNA]</scope>
    <source>
        <strain evidence="1 2">S</strain>
    </source>
</reference>
<evidence type="ECO:0000313" key="2">
    <source>
        <dbReference type="Proteomes" id="UP000230423"/>
    </source>
</evidence>
<keyword evidence="2" id="KW-1185">Reference proteome</keyword>
<dbReference type="EMBL" id="KZ345583">
    <property type="protein sequence ID" value="PIO72844.1"/>
    <property type="molecule type" value="Genomic_DNA"/>
</dbReference>
<dbReference type="Proteomes" id="UP000230423">
    <property type="component" value="Unassembled WGS sequence"/>
</dbReference>
<sequence>MFARRAAGSSEKFIMFQFKDTKRLASDLFQDNHYFSKKAPKNVNEAAYATFSAEVAVLFCKASGHVSQLADTETGYVDHCRYMDCSKYIIFTINIRNKKLDGLIALEATKISTCTTKDRLYGEEMEET</sequence>
<name>A0A2G9URG5_TELCI</name>
<organism evidence="1 2">
    <name type="scientific">Teladorsagia circumcincta</name>
    <name type="common">Brown stomach worm</name>
    <name type="synonym">Ostertagia circumcincta</name>
    <dbReference type="NCBI Taxonomy" id="45464"/>
    <lineage>
        <taxon>Eukaryota</taxon>
        <taxon>Metazoa</taxon>
        <taxon>Ecdysozoa</taxon>
        <taxon>Nematoda</taxon>
        <taxon>Chromadorea</taxon>
        <taxon>Rhabditida</taxon>
        <taxon>Rhabditina</taxon>
        <taxon>Rhabditomorpha</taxon>
        <taxon>Strongyloidea</taxon>
        <taxon>Trichostrongylidae</taxon>
        <taxon>Teladorsagia</taxon>
    </lineage>
</organism>
<accession>A0A2G9URG5</accession>
<proteinExistence type="predicted"/>
<evidence type="ECO:0000313" key="1">
    <source>
        <dbReference type="EMBL" id="PIO72844.1"/>
    </source>
</evidence>
<dbReference type="AlphaFoldDB" id="A0A2G9URG5"/>
<protein>
    <submittedName>
        <fullName evidence="1">Uncharacterized protein</fullName>
    </submittedName>
</protein>
<gene>
    <name evidence="1" type="ORF">TELCIR_05201</name>
</gene>